<evidence type="ECO:0000259" key="14">
    <source>
        <dbReference type="Pfam" id="PF12728"/>
    </source>
</evidence>
<feature type="domain" description="Helix-turn-helix" evidence="14">
    <location>
        <begin position="6"/>
        <end position="53"/>
    </location>
</feature>
<feature type="domain" description="Peptidase S24/S26A/S26B/S26C" evidence="13">
    <location>
        <begin position="67"/>
        <end position="181"/>
    </location>
</feature>
<dbReference type="GO" id="GO:0004252">
    <property type="term" value="F:serine-type endopeptidase activity"/>
    <property type="evidence" value="ECO:0007669"/>
    <property type="project" value="InterPro"/>
</dbReference>
<dbReference type="NCBIfam" id="TIGR00498">
    <property type="entry name" value="lexA"/>
    <property type="match status" value="1"/>
</dbReference>
<keyword evidence="10" id="KW-0234">DNA repair</keyword>
<dbReference type="PANTHER" id="PTHR33516:SF2">
    <property type="entry name" value="LEXA REPRESSOR-RELATED"/>
    <property type="match status" value="1"/>
</dbReference>
<evidence type="ECO:0000256" key="6">
    <source>
        <dbReference type="ARBA" id="ARBA00022813"/>
    </source>
</evidence>
<dbReference type="SUPFAM" id="SSF46955">
    <property type="entry name" value="Putative DNA-binding domain"/>
    <property type="match status" value="1"/>
</dbReference>
<dbReference type="SUPFAM" id="SSF51306">
    <property type="entry name" value="LexA/Signal peptidase"/>
    <property type="match status" value="1"/>
</dbReference>
<dbReference type="InterPro" id="IPR015927">
    <property type="entry name" value="Peptidase_S24_S26A/B/C"/>
</dbReference>
<keyword evidence="2" id="KW-0678">Repressor</keyword>
<comment type="similarity">
    <text evidence="1 12">Belongs to the peptidase S24 family.</text>
</comment>
<keyword evidence="8" id="KW-0238">DNA-binding</keyword>
<dbReference type="GO" id="GO:0006281">
    <property type="term" value="P:DNA repair"/>
    <property type="evidence" value="ECO:0007669"/>
    <property type="project" value="UniProtKB-KW"/>
</dbReference>
<dbReference type="InterPro" id="IPR050077">
    <property type="entry name" value="LexA_repressor"/>
</dbReference>
<keyword evidence="5 12" id="KW-0378">Hydrolase</keyword>
<protein>
    <submittedName>
        <fullName evidence="15">LexA repressor</fullName>
    </submittedName>
</protein>
<evidence type="ECO:0000256" key="9">
    <source>
        <dbReference type="ARBA" id="ARBA00023163"/>
    </source>
</evidence>
<dbReference type="InterPro" id="IPR036388">
    <property type="entry name" value="WH-like_DNA-bd_sf"/>
</dbReference>
<accession>A0A0G0XA66</accession>
<evidence type="ECO:0000256" key="7">
    <source>
        <dbReference type="ARBA" id="ARBA00023015"/>
    </source>
</evidence>
<dbReference type="InterPro" id="IPR010093">
    <property type="entry name" value="SinI_DNA-bd"/>
</dbReference>
<dbReference type="GO" id="GO:0009432">
    <property type="term" value="P:SOS response"/>
    <property type="evidence" value="ECO:0007669"/>
    <property type="project" value="UniProtKB-KW"/>
</dbReference>
<evidence type="ECO:0000313" key="15">
    <source>
        <dbReference type="EMBL" id="KKS21272.1"/>
    </source>
</evidence>
<keyword evidence="6 12" id="KW-0068">Autocatalytic cleavage</keyword>
<evidence type="ECO:0000256" key="3">
    <source>
        <dbReference type="ARBA" id="ARBA00022705"/>
    </source>
</evidence>
<dbReference type="InterPro" id="IPR006200">
    <property type="entry name" value="LexA"/>
</dbReference>
<dbReference type="GO" id="GO:0045892">
    <property type="term" value="P:negative regulation of DNA-templated transcription"/>
    <property type="evidence" value="ECO:0007669"/>
    <property type="project" value="InterPro"/>
</dbReference>
<evidence type="ECO:0000256" key="2">
    <source>
        <dbReference type="ARBA" id="ARBA00022491"/>
    </source>
</evidence>
<dbReference type="InterPro" id="IPR036286">
    <property type="entry name" value="LexA/Signal_pep-like_sf"/>
</dbReference>
<evidence type="ECO:0000256" key="5">
    <source>
        <dbReference type="ARBA" id="ARBA00022801"/>
    </source>
</evidence>
<dbReference type="Gene3D" id="1.10.10.10">
    <property type="entry name" value="Winged helix-like DNA-binding domain superfamily/Winged helix DNA-binding domain"/>
    <property type="match status" value="1"/>
</dbReference>
<evidence type="ECO:0000256" key="4">
    <source>
        <dbReference type="ARBA" id="ARBA00022763"/>
    </source>
</evidence>
<dbReference type="FunFam" id="2.10.109.10:FF:000001">
    <property type="entry name" value="LexA repressor"/>
    <property type="match status" value="1"/>
</dbReference>
<dbReference type="Pfam" id="PF00717">
    <property type="entry name" value="Peptidase_S24"/>
    <property type="match status" value="1"/>
</dbReference>
<name>A0A0G0XA66_9BACT</name>
<dbReference type="GO" id="GO:0006260">
    <property type="term" value="P:DNA replication"/>
    <property type="evidence" value="ECO:0007669"/>
    <property type="project" value="UniProtKB-KW"/>
</dbReference>
<dbReference type="AlphaFoldDB" id="A0A0G0XA66"/>
<keyword evidence="4" id="KW-0227">DNA damage</keyword>
<evidence type="ECO:0000313" key="16">
    <source>
        <dbReference type="Proteomes" id="UP000034371"/>
    </source>
</evidence>
<dbReference type="CDD" id="cd06529">
    <property type="entry name" value="S24_LexA-like"/>
    <property type="match status" value="1"/>
</dbReference>
<dbReference type="NCBIfam" id="TIGR01764">
    <property type="entry name" value="excise"/>
    <property type="match status" value="1"/>
</dbReference>
<dbReference type="PRINTS" id="PR00726">
    <property type="entry name" value="LEXASERPTASE"/>
</dbReference>
<evidence type="ECO:0000256" key="10">
    <source>
        <dbReference type="ARBA" id="ARBA00023204"/>
    </source>
</evidence>
<dbReference type="InterPro" id="IPR041657">
    <property type="entry name" value="HTH_17"/>
</dbReference>
<evidence type="ECO:0000256" key="1">
    <source>
        <dbReference type="ARBA" id="ARBA00007484"/>
    </source>
</evidence>
<evidence type="ECO:0000256" key="11">
    <source>
        <dbReference type="ARBA" id="ARBA00023236"/>
    </source>
</evidence>
<dbReference type="GO" id="GO:0003677">
    <property type="term" value="F:DNA binding"/>
    <property type="evidence" value="ECO:0007669"/>
    <property type="project" value="UniProtKB-KW"/>
</dbReference>
<dbReference type="PANTHER" id="PTHR33516">
    <property type="entry name" value="LEXA REPRESSOR"/>
    <property type="match status" value="1"/>
</dbReference>
<keyword evidence="3" id="KW-0235">DNA replication</keyword>
<dbReference type="InterPro" id="IPR039418">
    <property type="entry name" value="LexA-like"/>
</dbReference>
<dbReference type="PATRIC" id="fig|1618487.3.peg.590"/>
<dbReference type="InterPro" id="IPR006197">
    <property type="entry name" value="Peptidase_S24_LexA"/>
</dbReference>
<dbReference type="EMBL" id="LCBY01000041">
    <property type="protein sequence ID" value="KKS21272.1"/>
    <property type="molecule type" value="Genomic_DNA"/>
</dbReference>
<proteinExistence type="inferred from homology"/>
<organism evidence="15 16">
    <name type="scientific">Candidatus Roizmanbacteria bacterium GW2011_GWC2_41_7</name>
    <dbReference type="NCBI Taxonomy" id="1618487"/>
    <lineage>
        <taxon>Bacteria</taxon>
        <taxon>Candidatus Roizmaniibacteriota</taxon>
    </lineage>
</organism>
<dbReference type="InterPro" id="IPR009061">
    <property type="entry name" value="DNA-bd_dom_put_sf"/>
</dbReference>
<reference evidence="15 16" key="1">
    <citation type="journal article" date="2015" name="Nature">
        <title>rRNA introns, odd ribosomes, and small enigmatic genomes across a large radiation of phyla.</title>
        <authorList>
            <person name="Brown C.T."/>
            <person name="Hug L.A."/>
            <person name="Thomas B.C."/>
            <person name="Sharon I."/>
            <person name="Castelle C.J."/>
            <person name="Singh A."/>
            <person name="Wilkins M.J."/>
            <person name="Williams K.H."/>
            <person name="Banfield J.F."/>
        </authorList>
    </citation>
    <scope>NUCLEOTIDE SEQUENCE [LARGE SCALE GENOMIC DNA]</scope>
</reference>
<keyword evidence="7" id="KW-0805">Transcription regulation</keyword>
<keyword evidence="9" id="KW-0804">Transcription</keyword>
<dbReference type="Proteomes" id="UP000034371">
    <property type="component" value="Unassembled WGS sequence"/>
</dbReference>
<evidence type="ECO:0000256" key="12">
    <source>
        <dbReference type="RuleBase" id="RU003991"/>
    </source>
</evidence>
<evidence type="ECO:0000256" key="8">
    <source>
        <dbReference type="ARBA" id="ARBA00023125"/>
    </source>
</evidence>
<evidence type="ECO:0000259" key="13">
    <source>
        <dbReference type="Pfam" id="PF00717"/>
    </source>
</evidence>
<sequence length="188" mass="21072">MANDILTLQEVAEYLKVDERTVHRMLKSKQLPAFKVRNQWRFKKEAIDKWIENSNIEDSKNNKIEVPIIGKVSASLPILAEENVEGTLTVDSSLIKNPDKVFALRVKGTSMINAGIHEGDLVILDNKRTAKPGDIVAALVDNEWTLKYFNRANGKTYLTAANPAYAPIHPKENLAIGGVVVKVIKEYY</sequence>
<dbReference type="Pfam" id="PF12728">
    <property type="entry name" value="HTH_17"/>
    <property type="match status" value="1"/>
</dbReference>
<comment type="caution">
    <text evidence="15">The sequence shown here is derived from an EMBL/GenBank/DDBJ whole genome shotgun (WGS) entry which is preliminary data.</text>
</comment>
<gene>
    <name evidence="15" type="ORF">UU78_C0041G0010</name>
</gene>
<dbReference type="Gene3D" id="2.10.109.10">
    <property type="entry name" value="Umud Fragment, subunit A"/>
    <property type="match status" value="1"/>
</dbReference>
<keyword evidence="11" id="KW-0742">SOS response</keyword>